<reference evidence="1" key="1">
    <citation type="submission" date="2025-08" db="UniProtKB">
        <authorList>
            <consortium name="Ensembl"/>
        </authorList>
    </citation>
    <scope>IDENTIFICATION</scope>
</reference>
<name>A0A3B4US03_SERDU</name>
<sequence length="119" mass="12167">RNVYGQGKMPCLVDALSAGAAVQTELQVLGGIVGLSQLLWDPHCQGQVAAQLANNYSHTNVASMQLHVVPRGAVDGVSTAHGAIIKSSREVVCDGLVDPLVCATLIGEGITLCGSSSIS</sequence>
<dbReference type="AlphaFoldDB" id="A0A3B4US03"/>
<dbReference type="Proteomes" id="UP000261420">
    <property type="component" value="Unplaced"/>
</dbReference>
<dbReference type="Ensembl" id="ENSSDUT00000020941.1">
    <property type="protein sequence ID" value="ENSSDUP00000020565.1"/>
    <property type="gene ID" value="ENSSDUG00000014959.1"/>
</dbReference>
<proteinExistence type="predicted"/>
<evidence type="ECO:0000313" key="2">
    <source>
        <dbReference type="Proteomes" id="UP000261420"/>
    </source>
</evidence>
<accession>A0A3B4US03</accession>
<evidence type="ECO:0000313" key="1">
    <source>
        <dbReference type="Ensembl" id="ENSSDUP00000020565.1"/>
    </source>
</evidence>
<dbReference type="GeneTree" id="ENSGT00940000176950"/>
<organism evidence="1 2">
    <name type="scientific">Seriola dumerili</name>
    <name type="common">Greater amberjack</name>
    <name type="synonym">Caranx dumerili</name>
    <dbReference type="NCBI Taxonomy" id="41447"/>
    <lineage>
        <taxon>Eukaryota</taxon>
        <taxon>Metazoa</taxon>
        <taxon>Chordata</taxon>
        <taxon>Craniata</taxon>
        <taxon>Vertebrata</taxon>
        <taxon>Euteleostomi</taxon>
        <taxon>Actinopterygii</taxon>
        <taxon>Neopterygii</taxon>
        <taxon>Teleostei</taxon>
        <taxon>Neoteleostei</taxon>
        <taxon>Acanthomorphata</taxon>
        <taxon>Carangaria</taxon>
        <taxon>Carangiformes</taxon>
        <taxon>Carangidae</taxon>
        <taxon>Seriola</taxon>
    </lineage>
</organism>
<keyword evidence="2" id="KW-1185">Reference proteome</keyword>
<reference evidence="1" key="2">
    <citation type="submission" date="2025-09" db="UniProtKB">
        <authorList>
            <consortium name="Ensembl"/>
        </authorList>
    </citation>
    <scope>IDENTIFICATION</scope>
</reference>
<dbReference type="OMA" id="PQLANNY"/>
<protein>
    <submittedName>
        <fullName evidence="1">Uncharacterized protein</fullName>
    </submittedName>
</protein>